<accession>A0AA86UWH6</accession>
<organism evidence="1">
    <name type="scientific">Hexamita inflata</name>
    <dbReference type="NCBI Taxonomy" id="28002"/>
    <lineage>
        <taxon>Eukaryota</taxon>
        <taxon>Metamonada</taxon>
        <taxon>Diplomonadida</taxon>
        <taxon>Hexamitidae</taxon>
        <taxon>Hexamitinae</taxon>
        <taxon>Hexamita</taxon>
    </lineage>
</organism>
<sequence length="99" mass="11363">MSFYQCDSLVQLAVCRCNIRLVSWYVQLFSQNEEKTRKTAKYRGSAEIAAYLKPCVLRQLRPKQYLLFSLVYHHFNIETQSLGVLAGVGAGIAYLIQNK</sequence>
<proteinExistence type="predicted"/>
<name>A0AA86UWH6_9EUKA</name>
<dbReference type="AlphaFoldDB" id="A0AA86UWH6"/>
<evidence type="ECO:0000313" key="3">
    <source>
        <dbReference type="Proteomes" id="UP001642409"/>
    </source>
</evidence>
<reference evidence="1" key="1">
    <citation type="submission" date="2023-06" db="EMBL/GenBank/DDBJ databases">
        <authorList>
            <person name="Kurt Z."/>
        </authorList>
    </citation>
    <scope>NUCLEOTIDE SEQUENCE</scope>
</reference>
<dbReference type="EMBL" id="CAXDID020000347">
    <property type="protein sequence ID" value="CAL6080614.1"/>
    <property type="molecule type" value="Genomic_DNA"/>
</dbReference>
<keyword evidence="3" id="KW-1185">Reference proteome</keyword>
<dbReference type="EMBL" id="CATOUU010001153">
    <property type="protein sequence ID" value="CAI9974680.1"/>
    <property type="molecule type" value="Genomic_DNA"/>
</dbReference>
<gene>
    <name evidence="2" type="ORF">HINF_LOCUS59951</name>
    <name evidence="1" type="ORF">HINF_LOCUS62325</name>
</gene>
<evidence type="ECO:0000313" key="1">
    <source>
        <dbReference type="EMBL" id="CAI9974680.1"/>
    </source>
</evidence>
<dbReference type="Proteomes" id="UP001642409">
    <property type="component" value="Unassembled WGS sequence"/>
</dbReference>
<protein>
    <submittedName>
        <fullName evidence="2">Hypothetical_protein</fullName>
    </submittedName>
</protein>
<evidence type="ECO:0000313" key="2">
    <source>
        <dbReference type="EMBL" id="CAL6080614.1"/>
    </source>
</evidence>
<comment type="caution">
    <text evidence="1">The sequence shown here is derived from an EMBL/GenBank/DDBJ whole genome shotgun (WGS) entry which is preliminary data.</text>
</comment>
<reference evidence="2 3" key="2">
    <citation type="submission" date="2024-07" db="EMBL/GenBank/DDBJ databases">
        <authorList>
            <person name="Akdeniz Z."/>
        </authorList>
    </citation>
    <scope>NUCLEOTIDE SEQUENCE [LARGE SCALE GENOMIC DNA]</scope>
</reference>